<keyword evidence="6" id="KW-1185">Reference proteome</keyword>
<evidence type="ECO:0000256" key="1">
    <source>
        <dbReference type="ARBA" id="ARBA00023015"/>
    </source>
</evidence>
<feature type="domain" description="HTH araC/xylS-type" evidence="4">
    <location>
        <begin position="188"/>
        <end position="286"/>
    </location>
</feature>
<dbReference type="RefSeq" id="WP_280831503.1">
    <property type="nucleotide sequence ID" value="NZ_JARXVE010000002.1"/>
</dbReference>
<reference evidence="5 6" key="1">
    <citation type="submission" date="2023-04" db="EMBL/GenBank/DDBJ databases">
        <title>Forest soil microbial communities from Buena Vista Peninsula, Colon Province, Panama.</title>
        <authorList>
            <person name="Bouskill N."/>
        </authorList>
    </citation>
    <scope>NUCLEOTIDE SEQUENCE [LARGE SCALE GENOMIC DNA]</scope>
    <source>
        <strain evidence="5 6">AC80</strain>
    </source>
</reference>
<sequence length="289" mass="32150">MSKQPQSNEQALSRRQVGAESALGNITVLGIDVSFVTQPFTESIEWSFTEPDHKVLVWRGGSVHSKEVEFERGPAGRITPRAGNVWVIPAEQRSAALARHVTCEFVALTLPTLMLGDDTLRPVVGRRDPLLLHLVERMVDVAGRDDVVSRLLRESLADTLRLHIGDRYGERSQPQRRTGRELSRDEQQCLIEFLHDSLDAEVNLSTLADLVGMSVHGFSHAFAQTFGTTPYQFVLDQRIAQSKRLLATTPLSVTEISHTVGFSSPSHFATAFKQRVGLTPSAFRRDADR</sequence>
<evidence type="ECO:0000256" key="2">
    <source>
        <dbReference type="ARBA" id="ARBA00023125"/>
    </source>
</evidence>
<keyword evidence="1" id="KW-0805">Transcription regulation</keyword>
<keyword evidence="3" id="KW-0804">Transcription</keyword>
<dbReference type="SMART" id="SM00342">
    <property type="entry name" value="HTH_ARAC"/>
    <property type="match status" value="1"/>
</dbReference>
<dbReference type="PANTHER" id="PTHR46796:SF6">
    <property type="entry name" value="ARAC SUBFAMILY"/>
    <property type="match status" value="1"/>
</dbReference>
<protein>
    <submittedName>
        <fullName evidence="5">AraC family transcriptional regulator</fullName>
    </submittedName>
</protein>
<gene>
    <name evidence="5" type="ORF">M2272_001483</name>
</gene>
<evidence type="ECO:0000313" key="6">
    <source>
        <dbReference type="Proteomes" id="UP001160130"/>
    </source>
</evidence>
<comment type="caution">
    <text evidence="5">The sequence shown here is derived from an EMBL/GenBank/DDBJ whole genome shotgun (WGS) entry which is preliminary data.</text>
</comment>
<dbReference type="InterPro" id="IPR050204">
    <property type="entry name" value="AraC_XylS_family_regulators"/>
</dbReference>
<dbReference type="InterPro" id="IPR018062">
    <property type="entry name" value="HTH_AraC-typ_CS"/>
</dbReference>
<dbReference type="EMBL" id="JARXVE010000002">
    <property type="protein sequence ID" value="MDH6194854.1"/>
    <property type="molecule type" value="Genomic_DNA"/>
</dbReference>
<dbReference type="SUPFAM" id="SSF46689">
    <property type="entry name" value="Homeodomain-like"/>
    <property type="match status" value="2"/>
</dbReference>
<dbReference type="PROSITE" id="PS00041">
    <property type="entry name" value="HTH_ARAC_FAMILY_1"/>
    <property type="match status" value="1"/>
</dbReference>
<name>A0ABT6KW08_9MYCO</name>
<dbReference type="Pfam" id="PF12833">
    <property type="entry name" value="HTH_18"/>
    <property type="match status" value="1"/>
</dbReference>
<dbReference type="InterPro" id="IPR018060">
    <property type="entry name" value="HTH_AraC"/>
</dbReference>
<keyword evidence="2" id="KW-0238">DNA-binding</keyword>
<evidence type="ECO:0000256" key="3">
    <source>
        <dbReference type="ARBA" id="ARBA00023163"/>
    </source>
</evidence>
<evidence type="ECO:0000259" key="4">
    <source>
        <dbReference type="PROSITE" id="PS01124"/>
    </source>
</evidence>
<dbReference type="PRINTS" id="PR00032">
    <property type="entry name" value="HTHARAC"/>
</dbReference>
<dbReference type="InterPro" id="IPR020449">
    <property type="entry name" value="Tscrpt_reg_AraC-type_HTH"/>
</dbReference>
<accession>A0ABT6KW08</accession>
<organism evidence="5 6">
    <name type="scientific">Mycolicibacterium frederiksbergense</name>
    <dbReference type="NCBI Taxonomy" id="117567"/>
    <lineage>
        <taxon>Bacteria</taxon>
        <taxon>Bacillati</taxon>
        <taxon>Actinomycetota</taxon>
        <taxon>Actinomycetes</taxon>
        <taxon>Mycobacteriales</taxon>
        <taxon>Mycobacteriaceae</taxon>
        <taxon>Mycolicibacterium</taxon>
    </lineage>
</organism>
<dbReference type="Gene3D" id="1.10.10.60">
    <property type="entry name" value="Homeodomain-like"/>
    <property type="match status" value="1"/>
</dbReference>
<evidence type="ECO:0000313" key="5">
    <source>
        <dbReference type="EMBL" id="MDH6194854.1"/>
    </source>
</evidence>
<dbReference type="PANTHER" id="PTHR46796">
    <property type="entry name" value="HTH-TYPE TRANSCRIPTIONAL ACTIVATOR RHAS-RELATED"/>
    <property type="match status" value="1"/>
</dbReference>
<proteinExistence type="predicted"/>
<dbReference type="Proteomes" id="UP001160130">
    <property type="component" value="Unassembled WGS sequence"/>
</dbReference>
<dbReference type="InterPro" id="IPR009057">
    <property type="entry name" value="Homeodomain-like_sf"/>
</dbReference>
<dbReference type="PROSITE" id="PS01124">
    <property type="entry name" value="HTH_ARAC_FAMILY_2"/>
    <property type="match status" value="1"/>
</dbReference>